<dbReference type="SUPFAM" id="SSF69322">
    <property type="entry name" value="Tricorn protease domain 2"/>
    <property type="match status" value="1"/>
</dbReference>
<dbReference type="PANTHER" id="PTHR14885">
    <property type="entry name" value="CILIA- AND FLAGELLA-ASSOCIATED PROTEIN 43-RELATED"/>
    <property type="match status" value="1"/>
</dbReference>
<evidence type="ECO:0000256" key="7">
    <source>
        <dbReference type="ARBA" id="ARBA00023212"/>
    </source>
</evidence>
<dbReference type="Gene3D" id="2.130.10.10">
    <property type="entry name" value="YVTN repeat-like/Quinoprotein amine dehydrogenase"/>
    <property type="match status" value="2"/>
</dbReference>
<dbReference type="VEuPathDB" id="VectorBase:GBRI019482"/>
<proteinExistence type="predicted"/>
<evidence type="ECO:0000256" key="6">
    <source>
        <dbReference type="ARBA" id="ARBA00023054"/>
    </source>
</evidence>
<keyword evidence="5" id="KW-0677">Repeat</keyword>
<dbReference type="GO" id="GO:0060271">
    <property type="term" value="P:cilium assembly"/>
    <property type="evidence" value="ECO:0007669"/>
    <property type="project" value="TreeGrafter"/>
</dbReference>
<keyword evidence="9" id="KW-0732">Signal</keyword>
<feature type="signal peptide" evidence="9">
    <location>
        <begin position="1"/>
        <end position="19"/>
    </location>
</feature>
<evidence type="ECO:0000256" key="2">
    <source>
        <dbReference type="ARBA" id="ARBA00004245"/>
    </source>
</evidence>
<accession>A0A1A9WH40</accession>
<evidence type="ECO:0008006" key="12">
    <source>
        <dbReference type="Google" id="ProtNLM"/>
    </source>
</evidence>
<protein>
    <recommendedName>
        <fullName evidence="12">Cilia- and flagella-associated protein 43</fullName>
    </recommendedName>
</protein>
<reference evidence="11" key="1">
    <citation type="submission" date="2014-03" db="EMBL/GenBank/DDBJ databases">
        <authorList>
            <person name="Aksoy S."/>
            <person name="Warren W."/>
            <person name="Wilson R.K."/>
        </authorList>
    </citation>
    <scope>NUCLEOTIDE SEQUENCE [LARGE SCALE GENOMIC DNA]</scope>
    <source>
        <strain evidence="11">IAEA</strain>
    </source>
</reference>
<evidence type="ECO:0000313" key="10">
    <source>
        <dbReference type="EnsemblMetazoa" id="GBRI019482-PA"/>
    </source>
</evidence>
<keyword evidence="8" id="KW-0966">Cell projection</keyword>
<evidence type="ECO:0000256" key="8">
    <source>
        <dbReference type="ARBA" id="ARBA00023273"/>
    </source>
</evidence>
<feature type="chain" id="PRO_5008400341" description="Cilia- and flagella-associated protein 43" evidence="9">
    <location>
        <begin position="20"/>
        <end position="1310"/>
    </location>
</feature>
<evidence type="ECO:0000256" key="4">
    <source>
        <dbReference type="ARBA" id="ARBA00022574"/>
    </source>
</evidence>
<keyword evidence="4" id="KW-0853">WD repeat</keyword>
<sequence length="1310" mass="153954">MAATSVIWTTFTMPRSLVAVADLAVCTQCDNILCFTDVKTLAVTYYKCETGQFGFSVKAMDGHSRFGFVTFAELMLPSSIHVIQYPQLTKFATFTNADILSFVDVKFSDNDLLVALSDSPNYTICVWNFRTGQQIVEQDTMQQSYRYSLSLSWGNTPQILQYSDHHKEVLFWEMCYLPAGTELHQIFRLQLPKEYTLSNLNFVLCYAEDDNIYYVDNKGIVTMIDFAHYYPKYRWSVPAEDTNVKQLQYYSIFPHKQGLMVISCNMCYYIRKKQSWQMEWKVNLSGQTIYRLVSNMNNELYAAGDLGNLYRLDEISENHYELNALEHFHWETIDFVVLRGIKEEAIIQVGKNGDLRLIDLQKQRILSIFNSPGAKYISSHNSAPYVIITTENSTLEFINYSNYNSPTLILSLPSDSGYPWEGIRWLENFAVIHDEFYDFYLFEIDFGNNVFRQLYKIETLQPEIRLLDYFLNEENYIFTFIQSDINMNRDENSCNELWVYEWKHQSVRIQRYNYVLPHKYREAIKLGIFLRNAVQFAASRYQTVIVDILNFQTELKELSIVCTFGTNHLVNITGLSGARNIISWSLDGTYMHVRSHKKSKKIYAFSHYLQMKVAEQPVVKASECFTFKYLVYLYTHGGMKAMKINQAVLPILENTFYPDPEQIIETSSIKYIYTQPSTRDVVVTFTQEEIAERDNLVKRINELAKSVTALIDYDMSVTGKKTGLFRKFCLNNWWLKELTAEAEKLCEAERTSFMDAIRDQSRIRDWIYNLIMQNTTCIAYRTRALFSSFSVENYGLRRKALYVGYDLYRFHGMEPFEGEEGDKDDDELDAYEALEAPIKRRKYYIVQGNSVYDHLISSDLALQDTDVVTAHQMHNQNKLLIDPLREEFNKKFDNARKMKSDLIDSILHTNAVLTKIYENQNIMLRLLRMETFTPPELSVPVWEKDEIVKRIMEVDDSEIKAINRRAKKAEVVAKKRGRMLLWSIEFWIRALIVMMDGVLEKLWEEEIKKDVPIPEFMLKKQLAEYTLEDQKLLREYDEKVRQLNEDRKKYLRILAENDTKAKEQKKIYILKLNETITDLMITKLKYDFIIKEARLRNLNTEVMYQARLKCIKFLNKYRTDLEDIAYLIDKYERCAEIWDSSITFLRSKQDSVVAKERAIERQFKNQFLNAISPQLTTEMNRAYKKRPKLPPKLMNSILVCKELSLRLNEKSQTRSNFPVSKDVLEYLDAVKAMDGYDAAPSSLETKQWEQFIKMRNQKIEIEFRLRAINLQIADAQAVSTEFTKNVYNLRNKKSGVLFNVQDYQESYINY</sequence>
<dbReference type="GO" id="GO:0005930">
    <property type="term" value="C:axoneme"/>
    <property type="evidence" value="ECO:0007669"/>
    <property type="project" value="TreeGrafter"/>
</dbReference>
<reference evidence="10" key="2">
    <citation type="submission" date="2020-05" db="UniProtKB">
        <authorList>
            <consortium name="EnsemblMetazoa"/>
        </authorList>
    </citation>
    <scope>IDENTIFICATION</scope>
    <source>
        <strain evidence="10">IAEA</strain>
    </source>
</reference>
<keyword evidence="11" id="KW-1185">Reference proteome</keyword>
<evidence type="ECO:0000256" key="3">
    <source>
        <dbReference type="ARBA" id="ARBA00022490"/>
    </source>
</evidence>
<dbReference type="Pfam" id="PF25828">
    <property type="entry name" value="CC_Cfap43"/>
    <property type="match status" value="1"/>
</dbReference>
<evidence type="ECO:0000313" key="11">
    <source>
        <dbReference type="Proteomes" id="UP000091820"/>
    </source>
</evidence>
<organism evidence="10 11">
    <name type="scientific">Glossina brevipalpis</name>
    <dbReference type="NCBI Taxonomy" id="37001"/>
    <lineage>
        <taxon>Eukaryota</taxon>
        <taxon>Metazoa</taxon>
        <taxon>Ecdysozoa</taxon>
        <taxon>Arthropoda</taxon>
        <taxon>Hexapoda</taxon>
        <taxon>Insecta</taxon>
        <taxon>Pterygota</taxon>
        <taxon>Neoptera</taxon>
        <taxon>Endopterygota</taxon>
        <taxon>Diptera</taxon>
        <taxon>Brachycera</taxon>
        <taxon>Muscomorpha</taxon>
        <taxon>Hippoboscoidea</taxon>
        <taxon>Glossinidae</taxon>
        <taxon>Glossina</taxon>
    </lineage>
</organism>
<dbReference type="Proteomes" id="UP000091820">
    <property type="component" value="Unassembled WGS sequence"/>
</dbReference>
<keyword evidence="6" id="KW-0175">Coiled coil</keyword>
<dbReference type="EnsemblMetazoa" id="GBRI019482-RA">
    <property type="protein sequence ID" value="GBRI019482-PA"/>
    <property type="gene ID" value="GBRI019482"/>
</dbReference>
<evidence type="ECO:0000256" key="5">
    <source>
        <dbReference type="ARBA" id="ARBA00022737"/>
    </source>
</evidence>
<evidence type="ECO:0000256" key="9">
    <source>
        <dbReference type="SAM" id="SignalP"/>
    </source>
</evidence>
<name>A0A1A9WH40_9MUSC</name>
<dbReference type="InterPro" id="IPR015943">
    <property type="entry name" value="WD40/YVTN_repeat-like_dom_sf"/>
</dbReference>
<dbReference type="GO" id="GO:0003341">
    <property type="term" value="P:cilium movement"/>
    <property type="evidence" value="ECO:0007669"/>
    <property type="project" value="UniProtKB-ARBA"/>
</dbReference>
<evidence type="ECO:0000256" key="1">
    <source>
        <dbReference type="ARBA" id="ARBA00004138"/>
    </source>
</evidence>
<keyword evidence="7" id="KW-0206">Cytoskeleton</keyword>
<comment type="subcellular location">
    <subcellularLocation>
        <location evidence="1">Cell projection</location>
        <location evidence="1">Cilium</location>
    </subcellularLocation>
    <subcellularLocation>
        <location evidence="2">Cytoplasm</location>
        <location evidence="2">Cytoskeleton</location>
    </subcellularLocation>
</comment>
<dbReference type="PANTHER" id="PTHR14885:SF1">
    <property type="entry name" value="CILIA- AND FLAGELLA-ASSOCIATED PROTEIN 43"/>
    <property type="match status" value="1"/>
</dbReference>
<keyword evidence="3" id="KW-0963">Cytoplasm</keyword>